<dbReference type="OrthoDB" id="47453at2759"/>
<sequence>MPNHLGPFPVTRSEVFRSKKDSTFEIDLGQGQQIVVKTRKDWVTVKMIKMKQRGFKNSRGMMGDFTTGAMLARDGKTVLKDPNAFGQEWQVRQDDPQLFGTVLSPQYPEQCIMPSLPSSTGRRLGESSVSEDEAKLACGSLQGQSYANCVFDVVHSGDLEIAEFYEQF</sequence>
<reference evidence="1" key="1">
    <citation type="submission" date="2020-06" db="EMBL/GenBank/DDBJ databases">
        <authorList>
            <consortium name="Plant Systems Biology data submission"/>
        </authorList>
    </citation>
    <scope>NUCLEOTIDE SEQUENCE</scope>
    <source>
        <strain evidence="1">D6</strain>
    </source>
</reference>
<gene>
    <name evidence="1" type="ORF">SEMRO_31_G020060.1</name>
</gene>
<name>A0A9N8D7Y2_9STRA</name>
<evidence type="ECO:0000313" key="1">
    <source>
        <dbReference type="EMBL" id="CAB9498063.1"/>
    </source>
</evidence>
<dbReference type="EMBL" id="CAICTM010000031">
    <property type="protein sequence ID" value="CAB9498063.1"/>
    <property type="molecule type" value="Genomic_DNA"/>
</dbReference>
<proteinExistence type="predicted"/>
<accession>A0A9N8D7Y2</accession>
<dbReference type="Proteomes" id="UP001153069">
    <property type="component" value="Unassembled WGS sequence"/>
</dbReference>
<dbReference type="AlphaFoldDB" id="A0A9N8D7Y2"/>
<protein>
    <submittedName>
        <fullName evidence="1">Uncharacterized protein</fullName>
    </submittedName>
</protein>
<organism evidence="1 2">
    <name type="scientific">Seminavis robusta</name>
    <dbReference type="NCBI Taxonomy" id="568900"/>
    <lineage>
        <taxon>Eukaryota</taxon>
        <taxon>Sar</taxon>
        <taxon>Stramenopiles</taxon>
        <taxon>Ochrophyta</taxon>
        <taxon>Bacillariophyta</taxon>
        <taxon>Bacillariophyceae</taxon>
        <taxon>Bacillariophycidae</taxon>
        <taxon>Naviculales</taxon>
        <taxon>Naviculaceae</taxon>
        <taxon>Seminavis</taxon>
    </lineage>
</organism>
<comment type="caution">
    <text evidence="1">The sequence shown here is derived from an EMBL/GenBank/DDBJ whole genome shotgun (WGS) entry which is preliminary data.</text>
</comment>
<evidence type="ECO:0000313" key="2">
    <source>
        <dbReference type="Proteomes" id="UP001153069"/>
    </source>
</evidence>
<keyword evidence="2" id="KW-1185">Reference proteome</keyword>